<accession>A0AAV7IMB0</accession>
<protein>
    <submittedName>
        <fullName evidence="2">Uncharacterized protein</fullName>
    </submittedName>
</protein>
<organism evidence="2 3">
    <name type="scientific">Cotesia glomerata</name>
    <name type="common">Lepidopteran parasitic wasp</name>
    <name type="synonym">Apanteles glomeratus</name>
    <dbReference type="NCBI Taxonomy" id="32391"/>
    <lineage>
        <taxon>Eukaryota</taxon>
        <taxon>Metazoa</taxon>
        <taxon>Ecdysozoa</taxon>
        <taxon>Arthropoda</taxon>
        <taxon>Hexapoda</taxon>
        <taxon>Insecta</taxon>
        <taxon>Pterygota</taxon>
        <taxon>Neoptera</taxon>
        <taxon>Endopterygota</taxon>
        <taxon>Hymenoptera</taxon>
        <taxon>Apocrita</taxon>
        <taxon>Ichneumonoidea</taxon>
        <taxon>Braconidae</taxon>
        <taxon>Microgastrinae</taxon>
        <taxon>Cotesia</taxon>
    </lineage>
</organism>
<evidence type="ECO:0000256" key="1">
    <source>
        <dbReference type="SAM" id="Phobius"/>
    </source>
</evidence>
<name>A0AAV7IMB0_COTGL</name>
<reference evidence="2 3" key="1">
    <citation type="journal article" date="2021" name="J. Hered.">
        <title>A chromosome-level genome assembly of the parasitoid wasp, Cotesia glomerata (Hymenoptera: Braconidae).</title>
        <authorList>
            <person name="Pinto B.J."/>
            <person name="Weis J.J."/>
            <person name="Gamble T."/>
            <person name="Ode P.J."/>
            <person name="Paul R."/>
            <person name="Zaspel J.M."/>
        </authorList>
    </citation>
    <scope>NUCLEOTIDE SEQUENCE [LARGE SCALE GENOMIC DNA]</scope>
    <source>
        <strain evidence="2">CgM1</strain>
    </source>
</reference>
<feature type="transmembrane region" description="Helical" evidence="1">
    <location>
        <begin position="71"/>
        <end position="103"/>
    </location>
</feature>
<dbReference type="EMBL" id="JAHXZJ010001119">
    <property type="protein sequence ID" value="KAH0554798.1"/>
    <property type="molecule type" value="Genomic_DNA"/>
</dbReference>
<dbReference type="AlphaFoldDB" id="A0AAV7IMB0"/>
<evidence type="ECO:0000313" key="3">
    <source>
        <dbReference type="Proteomes" id="UP000826195"/>
    </source>
</evidence>
<keyword evidence="1" id="KW-0812">Transmembrane</keyword>
<keyword evidence="1" id="KW-0472">Membrane</keyword>
<dbReference type="Proteomes" id="UP000826195">
    <property type="component" value="Unassembled WGS sequence"/>
</dbReference>
<keyword evidence="3" id="KW-1185">Reference proteome</keyword>
<sequence>MLNRQPGDGMLRMELRYDGSTCGWSRLIGGKMYLHEPCAPWNKDTVIDYWGKPQKNPGQPRLDSPKSNIEFIVLIVTLAIVPIVALDIFLAIWVIVTLIMCSWSRGTSWSLSR</sequence>
<proteinExistence type="predicted"/>
<evidence type="ECO:0000313" key="2">
    <source>
        <dbReference type="EMBL" id="KAH0554798.1"/>
    </source>
</evidence>
<gene>
    <name evidence="2" type="ORF">KQX54_012746</name>
</gene>
<comment type="caution">
    <text evidence="2">The sequence shown here is derived from an EMBL/GenBank/DDBJ whole genome shotgun (WGS) entry which is preliminary data.</text>
</comment>
<keyword evidence="1" id="KW-1133">Transmembrane helix</keyword>